<dbReference type="RefSeq" id="WP_107919991.1">
    <property type="nucleotide sequence ID" value="NZ_CP066701.1"/>
</dbReference>
<name>A0AB37HI01_9BACI</name>
<keyword evidence="3" id="KW-1003">Cell membrane</keyword>
<dbReference type="InterPro" id="IPR000515">
    <property type="entry name" value="MetI-like"/>
</dbReference>
<dbReference type="InterPro" id="IPR053385">
    <property type="entry name" value="ABC_transport_permease"/>
</dbReference>
<dbReference type="InterPro" id="IPR050366">
    <property type="entry name" value="BP-dependent_transpt_permease"/>
</dbReference>
<evidence type="ECO:0000256" key="8">
    <source>
        <dbReference type="RuleBase" id="RU363032"/>
    </source>
</evidence>
<evidence type="ECO:0000256" key="5">
    <source>
        <dbReference type="ARBA" id="ARBA00022989"/>
    </source>
</evidence>
<dbReference type="PANTHER" id="PTHR43386">
    <property type="entry name" value="OLIGOPEPTIDE TRANSPORT SYSTEM PERMEASE PROTEIN APPC"/>
    <property type="match status" value="1"/>
</dbReference>
<feature type="transmembrane region" description="Helical" evidence="8">
    <location>
        <begin position="135"/>
        <end position="155"/>
    </location>
</feature>
<evidence type="ECO:0000313" key="11">
    <source>
        <dbReference type="Proteomes" id="UP000595512"/>
    </source>
</evidence>
<keyword evidence="6 8" id="KW-0472">Membrane</keyword>
<evidence type="ECO:0000259" key="9">
    <source>
        <dbReference type="PROSITE" id="PS50928"/>
    </source>
</evidence>
<feature type="transmembrane region" description="Helical" evidence="8">
    <location>
        <begin position="216"/>
        <end position="238"/>
    </location>
</feature>
<dbReference type="GO" id="GO:0005886">
    <property type="term" value="C:plasma membrane"/>
    <property type="evidence" value="ECO:0007669"/>
    <property type="project" value="UniProtKB-SubCell"/>
</dbReference>
<comment type="similarity">
    <text evidence="7">Belongs to the binding-protein-dependent transport system permease family. OppBC subfamily.</text>
</comment>
<evidence type="ECO:0000256" key="3">
    <source>
        <dbReference type="ARBA" id="ARBA00022475"/>
    </source>
</evidence>
<dbReference type="AlphaFoldDB" id="A0AB37HI01"/>
<reference evidence="10 11" key="1">
    <citation type="submission" date="2020-12" db="EMBL/GenBank/DDBJ databases">
        <title>Taxonomic evaluation of the Bacillus sporothermodurans group of bacteria based on whole genome sequences.</title>
        <authorList>
            <person name="Fiedler G."/>
            <person name="Herbstmann A.-D."/>
            <person name="Doll E."/>
            <person name="Wenning M."/>
            <person name="Brinks E."/>
            <person name="Kabisch J."/>
            <person name="Breitenwieser F."/>
            <person name="Lappann M."/>
            <person name="Boehnlein C."/>
            <person name="Franz C."/>
        </authorList>
    </citation>
    <scope>NUCLEOTIDE SEQUENCE [LARGE SCALE GENOMIC DNA]</scope>
    <source>
        <strain evidence="10 11">DSM 10599</strain>
    </source>
</reference>
<organism evidence="10 11">
    <name type="scientific">Heyndrickxia sporothermodurans</name>
    <dbReference type="NCBI Taxonomy" id="46224"/>
    <lineage>
        <taxon>Bacteria</taxon>
        <taxon>Bacillati</taxon>
        <taxon>Bacillota</taxon>
        <taxon>Bacilli</taxon>
        <taxon>Bacillales</taxon>
        <taxon>Bacillaceae</taxon>
        <taxon>Heyndrickxia</taxon>
    </lineage>
</organism>
<evidence type="ECO:0000256" key="1">
    <source>
        <dbReference type="ARBA" id="ARBA00004651"/>
    </source>
</evidence>
<dbReference type="GO" id="GO:0055085">
    <property type="term" value="P:transmembrane transport"/>
    <property type="evidence" value="ECO:0007669"/>
    <property type="project" value="InterPro"/>
</dbReference>
<dbReference type="CDD" id="cd06261">
    <property type="entry name" value="TM_PBP2"/>
    <property type="match status" value="1"/>
</dbReference>
<dbReference type="EMBL" id="CP066701">
    <property type="protein sequence ID" value="QQX24621.1"/>
    <property type="molecule type" value="Genomic_DNA"/>
</dbReference>
<evidence type="ECO:0000256" key="2">
    <source>
        <dbReference type="ARBA" id="ARBA00022448"/>
    </source>
</evidence>
<dbReference type="Proteomes" id="UP000595512">
    <property type="component" value="Chromosome"/>
</dbReference>
<dbReference type="PANTHER" id="PTHR43386:SF1">
    <property type="entry name" value="D,D-DIPEPTIDE TRANSPORT SYSTEM PERMEASE PROTEIN DDPC-RELATED"/>
    <property type="match status" value="1"/>
</dbReference>
<feature type="transmembrane region" description="Helical" evidence="8">
    <location>
        <begin position="101"/>
        <end position="123"/>
    </location>
</feature>
<feature type="transmembrane region" description="Helical" evidence="8">
    <location>
        <begin position="161"/>
        <end position="177"/>
    </location>
</feature>
<accession>A0AB37HI01</accession>
<evidence type="ECO:0000256" key="4">
    <source>
        <dbReference type="ARBA" id="ARBA00022692"/>
    </source>
</evidence>
<dbReference type="Pfam" id="PF12911">
    <property type="entry name" value="OppC_N"/>
    <property type="match status" value="1"/>
</dbReference>
<keyword evidence="5 8" id="KW-1133">Transmembrane helix</keyword>
<evidence type="ECO:0000256" key="6">
    <source>
        <dbReference type="ARBA" id="ARBA00023136"/>
    </source>
</evidence>
<proteinExistence type="inferred from homology"/>
<comment type="subcellular location">
    <subcellularLocation>
        <location evidence="1 8">Cell membrane</location>
        <topology evidence="1 8">Multi-pass membrane protein</topology>
    </subcellularLocation>
</comment>
<dbReference type="KEGG" id="hspo:JGZ69_17860"/>
<dbReference type="InterPro" id="IPR025966">
    <property type="entry name" value="OppC_N"/>
</dbReference>
<sequence length="297" mass="32234">MPELSTNVTQTTAVEEPLISPWKEGWRNFKKNKVALFGLGLVIFFILIAIFANVLAPYGINEQKLGDKHLPPSSKHWFGTDDFGRDILSRVIFGARISLKVGFFSVIGSAIVGTTLGIIAGYYGRWIDGIISRIFDILLAFPSILLAIAVVAMLGPSLQNALIAIAIINVPTFGRLVRSRVLSVKEEEYITAAKAIGMGDARILFHHIFPNSMAPIIVQGTLAIATAIIEAAALGFLGLGAQPPTPEWGKMLSDSKDFIIQAPWTVFFPGIAIMLTVLGFNLMGDGLRDALDPRMKN</sequence>
<dbReference type="SUPFAM" id="SSF161098">
    <property type="entry name" value="MetI-like"/>
    <property type="match status" value="1"/>
</dbReference>
<dbReference type="InterPro" id="IPR035906">
    <property type="entry name" value="MetI-like_sf"/>
</dbReference>
<dbReference type="PROSITE" id="PS50928">
    <property type="entry name" value="ABC_TM1"/>
    <property type="match status" value="1"/>
</dbReference>
<feature type="domain" description="ABC transmembrane type-1" evidence="9">
    <location>
        <begin position="95"/>
        <end position="284"/>
    </location>
</feature>
<gene>
    <name evidence="10" type="ORF">JGZ69_17860</name>
</gene>
<keyword evidence="4 8" id="KW-0812">Transmembrane</keyword>
<keyword evidence="2 8" id="KW-0813">Transport</keyword>
<dbReference type="Gene3D" id="1.10.3720.10">
    <property type="entry name" value="MetI-like"/>
    <property type="match status" value="1"/>
</dbReference>
<dbReference type="Pfam" id="PF00528">
    <property type="entry name" value="BPD_transp_1"/>
    <property type="match status" value="1"/>
</dbReference>
<protein>
    <submittedName>
        <fullName evidence="10">ABC transporter permease</fullName>
    </submittedName>
</protein>
<feature type="transmembrane region" description="Helical" evidence="8">
    <location>
        <begin position="34"/>
        <end position="60"/>
    </location>
</feature>
<evidence type="ECO:0000313" key="10">
    <source>
        <dbReference type="EMBL" id="QQX24621.1"/>
    </source>
</evidence>
<evidence type="ECO:0000256" key="7">
    <source>
        <dbReference type="ARBA" id="ARBA00024202"/>
    </source>
</evidence>
<feature type="transmembrane region" description="Helical" evidence="8">
    <location>
        <begin position="258"/>
        <end position="280"/>
    </location>
</feature>
<dbReference type="NCBIfam" id="NF045474">
    <property type="entry name" value="Opp2C"/>
    <property type="match status" value="1"/>
</dbReference>